<protein>
    <submittedName>
        <fullName evidence="4">NAD(P)-binding domain-containing protein</fullName>
    </submittedName>
</protein>
<dbReference type="Proteomes" id="UP000682266">
    <property type="component" value="Unassembled WGS sequence"/>
</dbReference>
<dbReference type="Pfam" id="PF02826">
    <property type="entry name" value="2-Hacid_dh_C"/>
    <property type="match status" value="1"/>
</dbReference>
<dbReference type="GO" id="GO:0030267">
    <property type="term" value="F:glyoxylate reductase (NADPH) activity"/>
    <property type="evidence" value="ECO:0007669"/>
    <property type="project" value="TreeGrafter"/>
</dbReference>
<comment type="caution">
    <text evidence="4">The sequence shown here is derived from an EMBL/GenBank/DDBJ whole genome shotgun (WGS) entry which is preliminary data.</text>
</comment>
<sequence length="315" mass="34732">MLMVTGACLPDTQRRLIDGRFAEVIEIVSPLNPEDIFSRAGNVTDYILGGPEYIDAASLSRMPELRRIALLGTGIPSFIDEAAARQRNIAVFNTPHVNADSVAEFALGTIIVNAADAIASAEGVRQGSHWLQTPWRTLQDSRIGIIGLGHIGQALTRRLAALGVRDIVYASRTRKPALEREYGVCFMPMRAMVAECHVVSMHVNYSQETHHLFDAAMFSACRPDLRLHCFSNPLTIDPAAARRALEDGQVAQLYLDGYYREWTSNAGKTQDPEGFLTLPYSKFMATSHLAAQSVDAIGRQLPMALRHLIDDVQNE</sequence>
<evidence type="ECO:0000256" key="1">
    <source>
        <dbReference type="ARBA" id="ARBA00023002"/>
    </source>
</evidence>
<keyword evidence="2" id="KW-0520">NAD</keyword>
<dbReference type="GO" id="GO:0051287">
    <property type="term" value="F:NAD binding"/>
    <property type="evidence" value="ECO:0007669"/>
    <property type="project" value="InterPro"/>
</dbReference>
<dbReference type="SUPFAM" id="SSF52283">
    <property type="entry name" value="Formate/glycerate dehydrogenase catalytic domain-like"/>
    <property type="match status" value="1"/>
</dbReference>
<evidence type="ECO:0000313" key="5">
    <source>
        <dbReference type="Proteomes" id="UP000682266"/>
    </source>
</evidence>
<evidence type="ECO:0000256" key="2">
    <source>
        <dbReference type="ARBA" id="ARBA00023027"/>
    </source>
</evidence>
<feature type="domain" description="D-isomer specific 2-hydroxyacid dehydrogenase NAD-binding" evidence="3">
    <location>
        <begin position="120"/>
        <end position="289"/>
    </location>
</feature>
<dbReference type="Gene3D" id="3.40.50.720">
    <property type="entry name" value="NAD(P)-binding Rossmann-like Domain"/>
    <property type="match status" value="2"/>
</dbReference>
<dbReference type="AlphaFoldDB" id="A0AA41JG59"/>
<accession>A0AA41JG59</accession>
<gene>
    <name evidence="4" type="ORF">KDW93_00140</name>
</gene>
<keyword evidence="1" id="KW-0560">Oxidoreductase</keyword>
<dbReference type="InterPro" id="IPR006140">
    <property type="entry name" value="D-isomer_DH_NAD-bd"/>
</dbReference>
<organism evidence="4 5">
    <name type="scientific">Burkholderia ambifaria</name>
    <dbReference type="NCBI Taxonomy" id="152480"/>
    <lineage>
        <taxon>Bacteria</taxon>
        <taxon>Pseudomonadati</taxon>
        <taxon>Pseudomonadota</taxon>
        <taxon>Betaproteobacteria</taxon>
        <taxon>Burkholderiales</taxon>
        <taxon>Burkholderiaceae</taxon>
        <taxon>Burkholderia</taxon>
        <taxon>Burkholderia cepacia complex</taxon>
    </lineage>
</organism>
<reference evidence="4" key="1">
    <citation type="submission" date="2021-04" db="EMBL/GenBank/DDBJ databases">
        <title>A collection of bacterial strains from the Burkholderia cepacia Research Laboratory and Repository.</title>
        <authorList>
            <person name="Lipuma J."/>
            <person name="Spilker T."/>
        </authorList>
    </citation>
    <scope>NUCLEOTIDE SEQUENCE</scope>
    <source>
        <strain evidence="4">AU36012</strain>
    </source>
</reference>
<dbReference type="SUPFAM" id="SSF51735">
    <property type="entry name" value="NAD(P)-binding Rossmann-fold domains"/>
    <property type="match status" value="1"/>
</dbReference>
<proteinExistence type="predicted"/>
<evidence type="ECO:0000259" key="3">
    <source>
        <dbReference type="Pfam" id="PF02826"/>
    </source>
</evidence>
<name>A0AA41JG59_9BURK</name>
<dbReference type="PANTHER" id="PTHR10996:SF178">
    <property type="entry name" value="2-HYDROXYACID DEHYDROGENASE YGL185C-RELATED"/>
    <property type="match status" value="1"/>
</dbReference>
<dbReference type="InterPro" id="IPR036291">
    <property type="entry name" value="NAD(P)-bd_dom_sf"/>
</dbReference>
<dbReference type="GO" id="GO:0005829">
    <property type="term" value="C:cytosol"/>
    <property type="evidence" value="ECO:0007669"/>
    <property type="project" value="TreeGrafter"/>
</dbReference>
<evidence type="ECO:0000313" key="4">
    <source>
        <dbReference type="EMBL" id="MBR8127416.1"/>
    </source>
</evidence>
<dbReference type="EMBL" id="JAGSVG010000001">
    <property type="protein sequence ID" value="MBR8127416.1"/>
    <property type="molecule type" value="Genomic_DNA"/>
</dbReference>
<dbReference type="GO" id="GO:0016618">
    <property type="term" value="F:hydroxypyruvate reductase [NAD(P)H] activity"/>
    <property type="evidence" value="ECO:0007669"/>
    <property type="project" value="TreeGrafter"/>
</dbReference>
<dbReference type="InterPro" id="IPR050223">
    <property type="entry name" value="D-isomer_2-hydroxyacid_DH"/>
</dbReference>
<dbReference type="PANTHER" id="PTHR10996">
    <property type="entry name" value="2-HYDROXYACID DEHYDROGENASE-RELATED"/>
    <property type="match status" value="1"/>
</dbReference>